<dbReference type="EMBL" id="AP027732">
    <property type="protein sequence ID" value="BDZ48875.1"/>
    <property type="molecule type" value="Genomic_DNA"/>
</dbReference>
<reference evidence="7" key="1">
    <citation type="journal article" date="2019" name="Int. J. Syst. Evol. Microbiol.">
        <title>The Global Catalogue of Microorganisms (GCM) 10K type strain sequencing project: providing services to taxonomists for standard genome sequencing and annotation.</title>
        <authorList>
            <consortium name="The Broad Institute Genomics Platform"/>
            <consortium name="The Broad Institute Genome Sequencing Center for Infectious Disease"/>
            <person name="Wu L."/>
            <person name="Ma J."/>
        </authorList>
    </citation>
    <scope>NUCLEOTIDE SEQUENCE [LARGE SCALE GENOMIC DNA]</scope>
    <source>
        <strain evidence="7">NBRC 108728</strain>
    </source>
</reference>
<evidence type="ECO:0000256" key="4">
    <source>
        <dbReference type="PROSITE-ProRule" id="PRU00335"/>
    </source>
</evidence>
<evidence type="ECO:0000313" key="6">
    <source>
        <dbReference type="EMBL" id="BDZ48875.1"/>
    </source>
</evidence>
<dbReference type="Gene3D" id="1.10.10.60">
    <property type="entry name" value="Homeodomain-like"/>
    <property type="match status" value="1"/>
</dbReference>
<dbReference type="SUPFAM" id="SSF46689">
    <property type="entry name" value="Homeodomain-like"/>
    <property type="match status" value="1"/>
</dbReference>
<dbReference type="PROSITE" id="PS50977">
    <property type="entry name" value="HTH_TETR_2"/>
    <property type="match status" value="1"/>
</dbReference>
<protein>
    <submittedName>
        <fullName evidence="6">Transcriptional regulator</fullName>
    </submittedName>
</protein>
<dbReference type="InterPro" id="IPR036271">
    <property type="entry name" value="Tet_transcr_reg_TetR-rel_C_sf"/>
</dbReference>
<evidence type="ECO:0000256" key="2">
    <source>
        <dbReference type="ARBA" id="ARBA00023125"/>
    </source>
</evidence>
<proteinExistence type="predicted"/>
<evidence type="ECO:0000313" key="7">
    <source>
        <dbReference type="Proteomes" id="UP001321486"/>
    </source>
</evidence>
<dbReference type="Gene3D" id="1.10.357.10">
    <property type="entry name" value="Tetracycline Repressor, domain 2"/>
    <property type="match status" value="1"/>
</dbReference>
<keyword evidence="3" id="KW-0804">Transcription</keyword>
<name>A0ABM8GKF8_9MICO</name>
<dbReference type="InterPro" id="IPR009057">
    <property type="entry name" value="Homeodomain-like_sf"/>
</dbReference>
<gene>
    <name evidence="6" type="ORF">GCM10025867_11160</name>
</gene>
<dbReference type="InterPro" id="IPR001647">
    <property type="entry name" value="HTH_TetR"/>
</dbReference>
<keyword evidence="7" id="KW-1185">Reference proteome</keyword>
<organism evidence="6 7">
    <name type="scientific">Frondihabitans sucicola</name>
    <dbReference type="NCBI Taxonomy" id="1268041"/>
    <lineage>
        <taxon>Bacteria</taxon>
        <taxon>Bacillati</taxon>
        <taxon>Actinomycetota</taxon>
        <taxon>Actinomycetes</taxon>
        <taxon>Micrococcales</taxon>
        <taxon>Microbacteriaceae</taxon>
        <taxon>Frondihabitans</taxon>
    </lineage>
</organism>
<dbReference type="Pfam" id="PF13305">
    <property type="entry name" value="TetR_C_33"/>
    <property type="match status" value="1"/>
</dbReference>
<keyword evidence="2 4" id="KW-0238">DNA-binding</keyword>
<dbReference type="RefSeq" id="WP_286345783.1">
    <property type="nucleotide sequence ID" value="NZ_AP027732.1"/>
</dbReference>
<sequence length="197" mass="21433">MPRANLKPDAIIRAAADAADRDGFDSITLTAVARQLGVQTASLYAHVKDRAAVLDGVRELALDEVSGAIEVQVAGRSGRDALVGLAEAQRVYGRDHPGRWAALLHPFSSSISTSRAEARLRTLGLAALRGYDIPEGELVHASRMLDSTINGFVELERTGMLRRRADDPEASWSRILNCLDAILRTWRDSAMTEDTAR</sequence>
<dbReference type="Pfam" id="PF00440">
    <property type="entry name" value="TetR_N"/>
    <property type="match status" value="1"/>
</dbReference>
<dbReference type="Proteomes" id="UP001321486">
    <property type="component" value="Chromosome"/>
</dbReference>
<evidence type="ECO:0000259" key="5">
    <source>
        <dbReference type="PROSITE" id="PS50977"/>
    </source>
</evidence>
<dbReference type="SUPFAM" id="SSF48498">
    <property type="entry name" value="Tetracyclin repressor-like, C-terminal domain"/>
    <property type="match status" value="1"/>
</dbReference>
<evidence type="ECO:0000256" key="3">
    <source>
        <dbReference type="ARBA" id="ARBA00023163"/>
    </source>
</evidence>
<dbReference type="InterPro" id="IPR025996">
    <property type="entry name" value="MT1864/Rv1816-like_C"/>
</dbReference>
<feature type="domain" description="HTH tetR-type" evidence="5">
    <location>
        <begin position="5"/>
        <end position="65"/>
    </location>
</feature>
<accession>A0ABM8GKF8</accession>
<evidence type="ECO:0000256" key="1">
    <source>
        <dbReference type="ARBA" id="ARBA00023015"/>
    </source>
</evidence>
<feature type="DNA-binding region" description="H-T-H motif" evidence="4">
    <location>
        <begin position="28"/>
        <end position="47"/>
    </location>
</feature>
<keyword evidence="1" id="KW-0805">Transcription regulation</keyword>